<accession>A0A8J7LB93</accession>
<keyword evidence="2" id="KW-1185">Reference proteome</keyword>
<organism evidence="1 2">
    <name type="scientific">Amazonocrinis nigriterrae CENA67</name>
    <dbReference type="NCBI Taxonomy" id="2794033"/>
    <lineage>
        <taxon>Bacteria</taxon>
        <taxon>Bacillati</taxon>
        <taxon>Cyanobacteriota</taxon>
        <taxon>Cyanophyceae</taxon>
        <taxon>Nostocales</taxon>
        <taxon>Nostocaceae</taxon>
        <taxon>Amazonocrinis</taxon>
        <taxon>Amazonocrinis nigriterrae</taxon>
    </lineage>
</organism>
<evidence type="ECO:0008006" key="3">
    <source>
        <dbReference type="Google" id="ProtNLM"/>
    </source>
</evidence>
<sequence length="258" mass="27542">MFLPAFNPLNAASTAIKNLLMAAAGTTLITLGIGETTQAATIDTTSSWNGVNYIWPFGEFNTGTYGQTFTVPETDNVITSFTFFLDEYDGLDVVDFAAYLAKWDGTKATGSILYESKAQSIDNVPGFQEFTFNTGEISLNPGEQYVAFLSASNFFDGEEGTGKLGYIAGIDDIYSGAGDVYSGGSFVFLNNGSDFSLLTTTPWETFVGLGLGDTAFKVTFQSPTPVPEPLSLGGVTVAGLLGMWLTKKQAARKNHQCT</sequence>
<reference evidence="1 2" key="1">
    <citation type="journal article" date="2021" name="Int. J. Syst. Evol. Microbiol.">
        <title>Amazonocrinis nigriterrae gen. nov., sp. nov., Atlanticothrix silvestris gen. nov., sp. nov. and Dendronalium phyllosphericum gen. nov., sp. nov., nostocacean cyanobacteria from Brazilian environments.</title>
        <authorList>
            <person name="Alvarenga D.O."/>
            <person name="Andreote A.P.D."/>
            <person name="Branco L.H.Z."/>
            <person name="Delbaje E."/>
            <person name="Cruz R.B."/>
            <person name="Varani A.M."/>
            <person name="Fiore M.F."/>
        </authorList>
    </citation>
    <scope>NUCLEOTIDE SEQUENCE [LARGE SCALE GENOMIC DNA]</scope>
    <source>
        <strain evidence="1 2">CENA67</strain>
    </source>
</reference>
<proteinExistence type="predicted"/>
<comment type="caution">
    <text evidence="1">The sequence shown here is derived from an EMBL/GenBank/DDBJ whole genome shotgun (WGS) entry which is preliminary data.</text>
</comment>
<dbReference type="Proteomes" id="UP000632766">
    <property type="component" value="Unassembled WGS sequence"/>
</dbReference>
<evidence type="ECO:0000313" key="2">
    <source>
        <dbReference type="Proteomes" id="UP000632766"/>
    </source>
</evidence>
<protein>
    <recommendedName>
        <fullName evidence="3">PEP-CTERM sorting domain-containing protein</fullName>
    </recommendedName>
</protein>
<evidence type="ECO:0000313" key="1">
    <source>
        <dbReference type="EMBL" id="MBH8565525.1"/>
    </source>
</evidence>
<gene>
    <name evidence="1" type="ORF">I8748_25680</name>
</gene>
<name>A0A8J7LB93_9NOST</name>
<dbReference type="RefSeq" id="WP_198127314.1">
    <property type="nucleotide sequence ID" value="NZ_JAECZC010000062.1"/>
</dbReference>
<dbReference type="EMBL" id="JAECZC010000062">
    <property type="protein sequence ID" value="MBH8565525.1"/>
    <property type="molecule type" value="Genomic_DNA"/>
</dbReference>
<dbReference type="AlphaFoldDB" id="A0A8J7LB93"/>